<name>A0ACB5SGX3_9PEZI</name>
<dbReference type="EMBL" id="BSXG01000092">
    <property type="protein sequence ID" value="GME40200.1"/>
    <property type="molecule type" value="Genomic_DNA"/>
</dbReference>
<dbReference type="Proteomes" id="UP001165186">
    <property type="component" value="Unassembled WGS sequence"/>
</dbReference>
<accession>A0ACB5SGX3</accession>
<organism evidence="1 2">
    <name type="scientific">Neofusicoccum parvum</name>
    <dbReference type="NCBI Taxonomy" id="310453"/>
    <lineage>
        <taxon>Eukaryota</taxon>
        <taxon>Fungi</taxon>
        <taxon>Dikarya</taxon>
        <taxon>Ascomycota</taxon>
        <taxon>Pezizomycotina</taxon>
        <taxon>Dothideomycetes</taxon>
        <taxon>Dothideomycetes incertae sedis</taxon>
        <taxon>Botryosphaeriales</taxon>
        <taxon>Botryosphaeriaceae</taxon>
        <taxon>Neofusicoccum</taxon>
    </lineage>
</organism>
<protein>
    <submittedName>
        <fullName evidence="1">Seed maturation protein pm25-like protein</fullName>
    </submittedName>
</protein>
<reference evidence="1" key="1">
    <citation type="submission" date="2024-09" db="EMBL/GenBank/DDBJ databases">
        <title>Draft Genome Sequences of Neofusicoccum parvum.</title>
        <authorList>
            <person name="Ashida A."/>
            <person name="Camagna M."/>
            <person name="Tanaka A."/>
            <person name="Takemoto D."/>
        </authorList>
    </citation>
    <scope>NUCLEOTIDE SEQUENCE</scope>
    <source>
        <strain evidence="1">PPO83</strain>
    </source>
</reference>
<keyword evidence="2" id="KW-1185">Reference proteome</keyword>
<evidence type="ECO:0000313" key="1">
    <source>
        <dbReference type="EMBL" id="GME40200.1"/>
    </source>
</evidence>
<evidence type="ECO:0000313" key="2">
    <source>
        <dbReference type="Proteomes" id="UP001165186"/>
    </source>
</evidence>
<comment type="caution">
    <text evidence="1">The sequence shown here is derived from an EMBL/GenBank/DDBJ whole genome shotgun (WGS) entry which is preliminary data.</text>
</comment>
<proteinExistence type="predicted"/>
<sequence length="273" mass="29376">MSVQPDTALQVSEKAREESKASGTAPLTAEAESFAKEIDKELAQKLKEDLVQITHEDAARVQSAEHHALGHRPPHDSVAAQTQANFHKAADVVQKKLENDPPSVTGEDAKHIMSVEHKALGHMPPKDSISAAVQRTASANERSSDGIAIRTHAPVTRDRRESIAGSGQSNITREKNFEIAAQEMMAKLENHPEDITGDDAKHMRRADTRAHGGTEKGSLTAQVQSEAAKHENDAKRKDSKTDTPEEVSKTDDGVELSAPKVEATKAEAATGGD</sequence>
<gene>
    <name evidence="1" type="primary">g7865</name>
    <name evidence="1" type="ORF">NpPPO83_00007865</name>
</gene>